<evidence type="ECO:0000259" key="1">
    <source>
        <dbReference type="Pfam" id="PF12728"/>
    </source>
</evidence>
<reference evidence="2 3" key="1">
    <citation type="submission" date="2016-11" db="EMBL/GenBank/DDBJ databases">
        <title>Genome sequences of unsequenced Mycobacteria.</title>
        <authorList>
            <person name="Greninger A.L."/>
            <person name="Fang F."/>
            <person name="Jerome K.R."/>
        </authorList>
    </citation>
    <scope>NUCLEOTIDE SEQUENCE [LARGE SCALE GENOMIC DNA]</scope>
    <source>
        <strain evidence="2 3">M11</strain>
    </source>
</reference>
<dbReference type="STRING" id="53378.BRW65_03920"/>
<proteinExistence type="predicted"/>
<evidence type="ECO:0000313" key="3">
    <source>
        <dbReference type="Proteomes" id="UP000186438"/>
    </source>
</evidence>
<feature type="domain" description="Helix-turn-helix" evidence="1">
    <location>
        <begin position="74"/>
        <end position="122"/>
    </location>
</feature>
<comment type="caution">
    <text evidence="2">The sequence shown here is derived from an EMBL/GenBank/DDBJ whole genome shotgun (WGS) entry which is preliminary data.</text>
</comment>
<accession>A0A1Q4I157</accession>
<name>A0A1Q4I157_9MYCO</name>
<protein>
    <recommendedName>
        <fullName evidence="1">Helix-turn-helix domain-containing protein</fullName>
    </recommendedName>
</protein>
<organism evidence="2 3">
    <name type="scientific">Mycobacterium paraffinicum</name>
    <dbReference type="NCBI Taxonomy" id="53378"/>
    <lineage>
        <taxon>Bacteria</taxon>
        <taxon>Bacillati</taxon>
        <taxon>Actinomycetota</taxon>
        <taxon>Actinomycetes</taxon>
        <taxon>Mycobacteriales</taxon>
        <taxon>Mycobacteriaceae</taxon>
        <taxon>Mycobacterium</taxon>
    </lineage>
</organism>
<gene>
    <name evidence="2" type="ORF">BRW65_03920</name>
</gene>
<dbReference type="EMBL" id="MPNT01000002">
    <property type="protein sequence ID" value="OJZ75692.1"/>
    <property type="molecule type" value="Genomic_DNA"/>
</dbReference>
<sequence length="128" mass="13896">MRRGVLLDVSEAAVLAAAIEDLCRRTGRQPSGRLGLIVAKLRKVVANTDGSTTKTVRLFGVQGDSDQHCAYDLVTSGEAARILGISAHGVRDLRRRGVLAGHHTGTRWLYPLRIVEARAERRAAKRTG</sequence>
<dbReference type="Proteomes" id="UP000186438">
    <property type="component" value="Unassembled WGS sequence"/>
</dbReference>
<keyword evidence="3" id="KW-1185">Reference proteome</keyword>
<dbReference type="InterPro" id="IPR041657">
    <property type="entry name" value="HTH_17"/>
</dbReference>
<dbReference type="AlphaFoldDB" id="A0A1Q4I157"/>
<evidence type="ECO:0000313" key="2">
    <source>
        <dbReference type="EMBL" id="OJZ75692.1"/>
    </source>
</evidence>
<dbReference type="Pfam" id="PF12728">
    <property type="entry name" value="HTH_17"/>
    <property type="match status" value="1"/>
</dbReference>